<protein>
    <recommendedName>
        <fullName evidence="4">S-adenosyl methyltransferase</fullName>
    </recommendedName>
</protein>
<dbReference type="RefSeq" id="WP_193517115.1">
    <property type="nucleotide sequence ID" value="NZ_BMXL01000001.1"/>
</dbReference>
<organism evidence="2 3">
    <name type="scientific">Nocardiopsis kunsanensis</name>
    <dbReference type="NCBI Taxonomy" id="141693"/>
    <lineage>
        <taxon>Bacteria</taxon>
        <taxon>Bacillati</taxon>
        <taxon>Actinomycetota</taxon>
        <taxon>Actinomycetes</taxon>
        <taxon>Streptosporangiales</taxon>
        <taxon>Nocardiopsidaceae</taxon>
        <taxon>Nocardiopsis</taxon>
    </lineage>
</organism>
<proteinExistence type="predicted"/>
<dbReference type="Gene3D" id="3.40.50.150">
    <property type="entry name" value="Vaccinia Virus protein VP39"/>
    <property type="match status" value="1"/>
</dbReference>
<dbReference type="Proteomes" id="UP000654947">
    <property type="component" value="Unassembled WGS sequence"/>
</dbReference>
<sequence>MPRFTSPDFLKPTGGTHARAEPPPMVDLSRPTPARLTSFHLGGKDHFDVDRDLALRADRAAHGFKDLVLGERAFLQRAVRHLAQDHGIEQFLQLGSGLPTPGDPHQIAREVLPGARVLYVSDDPAVVAHNRAMLTDGETTTVVHGSPARPEELLHEPELRRFLDLDRPVGLLLAGALSHVHDRDDPARCTAVLRQALPPGSRLALSHFCRPDPGTYPRDALRAQQLERTFLDQLGSGRWRTRAEIEGFFEGWQLNEPGLIDVQYWRPLPSTPPVHGSYQMPARNRRLLLGGLASV</sequence>
<accession>A0A918X656</accession>
<dbReference type="InterPro" id="IPR029063">
    <property type="entry name" value="SAM-dependent_MTases_sf"/>
</dbReference>
<dbReference type="InterPro" id="IPR006764">
    <property type="entry name" value="SAM_dep_MeTrfase_SAV2177_type"/>
</dbReference>
<comment type="caution">
    <text evidence="2">The sequence shown here is derived from an EMBL/GenBank/DDBJ whole genome shotgun (WGS) entry which is preliminary data.</text>
</comment>
<dbReference type="PIRSF" id="PIRSF017393">
    <property type="entry name" value="MTase_SAV2177"/>
    <property type="match status" value="1"/>
</dbReference>
<reference evidence="2 3" key="1">
    <citation type="journal article" date="2014" name="Int. J. Syst. Evol. Microbiol.">
        <title>Complete genome sequence of Corynebacterium casei LMG S-19264T (=DSM 44701T), isolated from a smear-ripened cheese.</title>
        <authorList>
            <consortium name="US DOE Joint Genome Institute (JGI-PGF)"/>
            <person name="Walter F."/>
            <person name="Albersmeier A."/>
            <person name="Kalinowski J."/>
            <person name="Ruckert C."/>
        </authorList>
    </citation>
    <scope>NUCLEOTIDE SEQUENCE [LARGE SCALE GENOMIC DNA]</scope>
    <source>
        <strain evidence="2 3">KCTC 19473</strain>
    </source>
</reference>
<dbReference type="EMBL" id="BMXL01000001">
    <property type="protein sequence ID" value="GHD14863.1"/>
    <property type="molecule type" value="Genomic_DNA"/>
</dbReference>
<name>A0A918X656_9ACTN</name>
<evidence type="ECO:0000313" key="3">
    <source>
        <dbReference type="Proteomes" id="UP000654947"/>
    </source>
</evidence>
<gene>
    <name evidence="2" type="ORF">GCM10007147_01360</name>
</gene>
<feature type="region of interest" description="Disordered" evidence="1">
    <location>
        <begin position="1"/>
        <end position="29"/>
    </location>
</feature>
<keyword evidence="3" id="KW-1185">Reference proteome</keyword>
<dbReference type="SUPFAM" id="SSF53335">
    <property type="entry name" value="S-adenosyl-L-methionine-dependent methyltransferases"/>
    <property type="match status" value="1"/>
</dbReference>
<evidence type="ECO:0000256" key="1">
    <source>
        <dbReference type="SAM" id="MobiDB-lite"/>
    </source>
</evidence>
<dbReference type="AlphaFoldDB" id="A0A918X656"/>
<evidence type="ECO:0008006" key="4">
    <source>
        <dbReference type="Google" id="ProtNLM"/>
    </source>
</evidence>
<evidence type="ECO:0000313" key="2">
    <source>
        <dbReference type="EMBL" id="GHD14863.1"/>
    </source>
</evidence>
<dbReference type="Pfam" id="PF04672">
    <property type="entry name" value="Methyltransf_19"/>
    <property type="match status" value="1"/>
</dbReference>